<organism evidence="1 2">
    <name type="scientific">Mucuna pruriens</name>
    <name type="common">Velvet bean</name>
    <name type="synonym">Dolichos pruriens</name>
    <dbReference type="NCBI Taxonomy" id="157652"/>
    <lineage>
        <taxon>Eukaryota</taxon>
        <taxon>Viridiplantae</taxon>
        <taxon>Streptophyta</taxon>
        <taxon>Embryophyta</taxon>
        <taxon>Tracheophyta</taxon>
        <taxon>Spermatophyta</taxon>
        <taxon>Magnoliopsida</taxon>
        <taxon>eudicotyledons</taxon>
        <taxon>Gunneridae</taxon>
        <taxon>Pentapetalae</taxon>
        <taxon>rosids</taxon>
        <taxon>fabids</taxon>
        <taxon>Fabales</taxon>
        <taxon>Fabaceae</taxon>
        <taxon>Papilionoideae</taxon>
        <taxon>50 kb inversion clade</taxon>
        <taxon>NPAAA clade</taxon>
        <taxon>indigoferoid/millettioid clade</taxon>
        <taxon>Phaseoleae</taxon>
        <taxon>Mucuna</taxon>
    </lineage>
</organism>
<protein>
    <recommendedName>
        <fullName evidence="3">Retrotransposon gag domain-containing protein</fullName>
    </recommendedName>
</protein>
<proteinExistence type="predicted"/>
<dbReference type="Proteomes" id="UP000257109">
    <property type="component" value="Unassembled WGS sequence"/>
</dbReference>
<name>A0A371ESN0_MUCPR</name>
<feature type="non-terminal residue" evidence="1">
    <location>
        <position position="1"/>
    </location>
</feature>
<accession>A0A371ESN0</accession>
<evidence type="ECO:0008006" key="3">
    <source>
        <dbReference type="Google" id="ProtNLM"/>
    </source>
</evidence>
<dbReference type="OrthoDB" id="1460500at2759"/>
<gene>
    <name evidence="1" type="ORF">CR513_51862</name>
</gene>
<dbReference type="EMBL" id="QJKJ01012277">
    <property type="protein sequence ID" value="RDX69068.1"/>
    <property type="molecule type" value="Genomic_DNA"/>
</dbReference>
<evidence type="ECO:0000313" key="2">
    <source>
        <dbReference type="Proteomes" id="UP000257109"/>
    </source>
</evidence>
<evidence type="ECO:0000313" key="1">
    <source>
        <dbReference type="EMBL" id="RDX69068.1"/>
    </source>
</evidence>
<keyword evidence="2" id="KW-1185">Reference proteome</keyword>
<reference evidence="1" key="1">
    <citation type="submission" date="2018-05" db="EMBL/GenBank/DDBJ databases">
        <title>Draft genome of Mucuna pruriens seed.</title>
        <authorList>
            <person name="Nnadi N.E."/>
            <person name="Vos R."/>
            <person name="Hasami M.H."/>
            <person name="Devisetty U.K."/>
            <person name="Aguiy J.C."/>
        </authorList>
    </citation>
    <scope>NUCLEOTIDE SEQUENCE [LARGE SCALE GENOMIC DNA]</scope>
    <source>
        <strain evidence="1">JCA_2017</strain>
    </source>
</reference>
<comment type="caution">
    <text evidence="1">The sequence shown here is derived from an EMBL/GenBank/DDBJ whole genome shotgun (WGS) entry which is preliminary data.</text>
</comment>
<dbReference type="AlphaFoldDB" id="A0A371ESN0"/>
<sequence length="93" mass="10760">MTLRNTSSASTHLRRSGKPCLGFQYMVCINAQKVTIVAFMLAKQLRPRVGEFQEIFFKEVLSEDVRNYKGIEFLKLKQGNKIMKDYVAKLKNN</sequence>